<keyword evidence="6" id="KW-1185">Reference proteome</keyword>
<dbReference type="PANTHER" id="PTHR10219">
    <property type="entry name" value="GLYCOLIPID TRANSFER PROTEIN-RELATED"/>
    <property type="match status" value="1"/>
</dbReference>
<evidence type="ECO:0000313" key="6">
    <source>
        <dbReference type="Proteomes" id="UP000516437"/>
    </source>
</evidence>
<reference evidence="5 6" key="1">
    <citation type="journal article" date="2019" name="Plant Biotechnol. J.">
        <title>The red bayberry genome and genetic basis of sex determination.</title>
        <authorList>
            <person name="Jia H.M."/>
            <person name="Jia H.J."/>
            <person name="Cai Q.L."/>
            <person name="Wang Y."/>
            <person name="Zhao H.B."/>
            <person name="Yang W.F."/>
            <person name="Wang G.Y."/>
            <person name="Li Y.H."/>
            <person name="Zhan D.L."/>
            <person name="Shen Y.T."/>
            <person name="Niu Q.F."/>
            <person name="Chang L."/>
            <person name="Qiu J."/>
            <person name="Zhao L."/>
            <person name="Xie H.B."/>
            <person name="Fu W.Y."/>
            <person name="Jin J."/>
            <person name="Li X.W."/>
            <person name="Jiao Y."/>
            <person name="Zhou C.C."/>
            <person name="Tu T."/>
            <person name="Chai C.Y."/>
            <person name="Gao J.L."/>
            <person name="Fan L.J."/>
            <person name="van de Weg E."/>
            <person name="Wang J.Y."/>
            <person name="Gao Z.S."/>
        </authorList>
    </citation>
    <scope>NUCLEOTIDE SEQUENCE [LARGE SCALE GENOMIC DNA]</scope>
    <source>
        <tissue evidence="5">Leaves</tissue>
    </source>
</reference>
<dbReference type="InterPro" id="IPR014830">
    <property type="entry name" value="Glycolipid_transfer_prot_dom"/>
</dbReference>
<dbReference type="GO" id="GO:0016020">
    <property type="term" value="C:membrane"/>
    <property type="evidence" value="ECO:0007669"/>
    <property type="project" value="TreeGrafter"/>
</dbReference>
<keyword evidence="2" id="KW-0813">Transport</keyword>
<dbReference type="GO" id="GO:1902387">
    <property type="term" value="F:ceramide 1-phosphate binding"/>
    <property type="evidence" value="ECO:0007669"/>
    <property type="project" value="TreeGrafter"/>
</dbReference>
<organism evidence="5 6">
    <name type="scientific">Morella rubra</name>
    <name type="common">Chinese bayberry</name>
    <dbReference type="NCBI Taxonomy" id="262757"/>
    <lineage>
        <taxon>Eukaryota</taxon>
        <taxon>Viridiplantae</taxon>
        <taxon>Streptophyta</taxon>
        <taxon>Embryophyta</taxon>
        <taxon>Tracheophyta</taxon>
        <taxon>Spermatophyta</taxon>
        <taxon>Magnoliopsida</taxon>
        <taxon>eudicotyledons</taxon>
        <taxon>Gunneridae</taxon>
        <taxon>Pentapetalae</taxon>
        <taxon>rosids</taxon>
        <taxon>fabids</taxon>
        <taxon>Fagales</taxon>
        <taxon>Myricaceae</taxon>
        <taxon>Morella</taxon>
    </lineage>
</organism>
<dbReference type="PANTHER" id="PTHR10219:SF28">
    <property type="entry name" value="ACD11 HOMOLOG PROTEIN"/>
    <property type="match status" value="1"/>
</dbReference>
<sequence>MEGKNLKDATMTPLSAVVEAFEEMAKLLKSRKEDQQLHLDTFCEACSLVSVFFGCLGLAFKFAESEYLSKIRDLEEGSKTYNTLQDIINADVENKRVKKQGSHSRNLRRVRQGLDLIRVLFEQFVSTEEHSLKEAASRAYRQVWAPYHRWSVRTAVAAGMCTLPAREKLLVKLKETDSSAEMKMRRYISAADTVIEYIDNLYLSKNISLDW</sequence>
<dbReference type="Pfam" id="PF08718">
    <property type="entry name" value="GLTP"/>
    <property type="match status" value="1"/>
</dbReference>
<keyword evidence="3" id="KW-0445">Lipid transport</keyword>
<dbReference type="InterPro" id="IPR036497">
    <property type="entry name" value="GLTP_sf"/>
</dbReference>
<dbReference type="OrthoDB" id="116883at2759"/>
<gene>
    <name evidence="5" type="ORF">CJ030_MR3G026495</name>
</gene>
<evidence type="ECO:0000256" key="1">
    <source>
        <dbReference type="ARBA" id="ARBA00007148"/>
    </source>
</evidence>
<comment type="similarity">
    <text evidence="1">Belongs to the GLTP family.</text>
</comment>
<dbReference type="EMBL" id="RXIC02000021">
    <property type="protein sequence ID" value="KAB1218615.1"/>
    <property type="molecule type" value="Genomic_DNA"/>
</dbReference>
<dbReference type="GO" id="GO:0005829">
    <property type="term" value="C:cytosol"/>
    <property type="evidence" value="ECO:0007669"/>
    <property type="project" value="TreeGrafter"/>
</dbReference>
<comment type="caution">
    <text evidence="5">The sequence shown here is derived from an EMBL/GenBank/DDBJ whole genome shotgun (WGS) entry which is preliminary data.</text>
</comment>
<evidence type="ECO:0000259" key="4">
    <source>
        <dbReference type="Pfam" id="PF08718"/>
    </source>
</evidence>
<dbReference type="SUPFAM" id="SSF110004">
    <property type="entry name" value="Glycolipid transfer protein, GLTP"/>
    <property type="match status" value="1"/>
</dbReference>
<protein>
    <submittedName>
        <fullName evidence="5">Ceramide-1-phosphate transfer protein</fullName>
    </submittedName>
</protein>
<evidence type="ECO:0000256" key="3">
    <source>
        <dbReference type="ARBA" id="ARBA00023055"/>
    </source>
</evidence>
<dbReference type="FunFam" id="1.10.3520.10:FF:000005">
    <property type="entry name" value="Accelerated cell death 11"/>
    <property type="match status" value="1"/>
</dbReference>
<dbReference type="Gene3D" id="1.10.3520.10">
    <property type="entry name" value="Glycolipid transfer protein"/>
    <property type="match status" value="1"/>
</dbReference>
<evidence type="ECO:0000313" key="5">
    <source>
        <dbReference type="EMBL" id="KAB1218615.1"/>
    </source>
</evidence>
<dbReference type="GO" id="GO:1902388">
    <property type="term" value="F:ceramide 1-phosphate transfer activity"/>
    <property type="evidence" value="ECO:0007669"/>
    <property type="project" value="TreeGrafter"/>
</dbReference>
<dbReference type="Proteomes" id="UP000516437">
    <property type="component" value="Chromosome 3"/>
</dbReference>
<name>A0A6A1W0K3_9ROSI</name>
<evidence type="ECO:0000256" key="2">
    <source>
        <dbReference type="ARBA" id="ARBA00022448"/>
    </source>
</evidence>
<dbReference type="AlphaFoldDB" id="A0A6A1W0K3"/>
<feature type="domain" description="Glycolipid transfer protein" evidence="4">
    <location>
        <begin position="38"/>
        <end position="174"/>
    </location>
</feature>
<accession>A0A6A1W0K3</accession>
<proteinExistence type="inferred from homology"/>